<sequence>MSSSILRCRLLPQRIPAAGQSRTTGFTPITENQIAQSLHLSSIPLHWSIAPDLTTQLVDRVTGDLDRLLPQQPLLVAAFTASIHRLVADWSEHFGDDSYFDYDQQETATTDASRLLLGNFCMSAVRAIQTAAITAGLASTDDDLKLRRKLAAPAAPSFIIDNSVRQDTTYTLGMEDKPSRYLPPAIAELTKRGLSCGVVEIEREATDHQPNWWIIANKGALYAAAYDFNWVVFGAMTAYCVGYRTADHMFWCPVINRRDNKDEVTPHADGTVAKLFGTVAPPEPQTGLPLLFLAILLKGMMEKGVCPWLSQWFPGVSGLEPHVPSNEPQTHEYTIHGRDHLSSSSDDSSADSSDGDKSGDFIGSGSFPRTTLCDARSSGAISAGPYQFRGTWIGYLGEPSAVHVTITTLLSAGHHGVVYNGNLVGKGTPHTKVAIKASDDPDTLLAEYFKYEALKIPMGLYLPKCYGLFLTSHSAFLIMGLVSCPKRKGRLSKAERCVYEFSCLLLTNCTEAPYLRRCAPCIRQDGPITT</sequence>
<reference evidence="2 3" key="1">
    <citation type="journal article" date="2024" name="J Genomics">
        <title>Draft genome sequencing and assembly of Favolaschia claudopus CIRM-BRFM 2984 isolated from oak limbs.</title>
        <authorList>
            <person name="Navarro D."/>
            <person name="Drula E."/>
            <person name="Chaduli D."/>
            <person name="Cazenave R."/>
            <person name="Ahrendt S."/>
            <person name="Wang J."/>
            <person name="Lipzen A."/>
            <person name="Daum C."/>
            <person name="Barry K."/>
            <person name="Grigoriev I.V."/>
            <person name="Favel A."/>
            <person name="Rosso M.N."/>
            <person name="Martin F."/>
        </authorList>
    </citation>
    <scope>NUCLEOTIDE SEQUENCE [LARGE SCALE GENOMIC DNA]</scope>
    <source>
        <strain evidence="2 3">CIRM-BRFM 2984</strain>
    </source>
</reference>
<proteinExistence type="predicted"/>
<organism evidence="2 3">
    <name type="scientific">Favolaschia claudopus</name>
    <dbReference type="NCBI Taxonomy" id="2862362"/>
    <lineage>
        <taxon>Eukaryota</taxon>
        <taxon>Fungi</taxon>
        <taxon>Dikarya</taxon>
        <taxon>Basidiomycota</taxon>
        <taxon>Agaricomycotina</taxon>
        <taxon>Agaricomycetes</taxon>
        <taxon>Agaricomycetidae</taxon>
        <taxon>Agaricales</taxon>
        <taxon>Marasmiineae</taxon>
        <taxon>Mycenaceae</taxon>
        <taxon>Favolaschia</taxon>
    </lineage>
</organism>
<gene>
    <name evidence="2" type="ORF">R3P38DRAFT_2894104</name>
</gene>
<dbReference type="Proteomes" id="UP001362999">
    <property type="component" value="Unassembled WGS sequence"/>
</dbReference>
<keyword evidence="3" id="KW-1185">Reference proteome</keyword>
<evidence type="ECO:0000313" key="2">
    <source>
        <dbReference type="EMBL" id="KAK7041348.1"/>
    </source>
</evidence>
<feature type="compositionally biased region" description="Low complexity" evidence="1">
    <location>
        <begin position="342"/>
        <end position="352"/>
    </location>
</feature>
<name>A0AAW0CU74_9AGAR</name>
<feature type="region of interest" description="Disordered" evidence="1">
    <location>
        <begin position="337"/>
        <end position="363"/>
    </location>
</feature>
<evidence type="ECO:0000313" key="3">
    <source>
        <dbReference type="Proteomes" id="UP001362999"/>
    </source>
</evidence>
<dbReference type="EMBL" id="JAWWNJ010000014">
    <property type="protein sequence ID" value="KAK7041348.1"/>
    <property type="molecule type" value="Genomic_DNA"/>
</dbReference>
<evidence type="ECO:0000256" key="1">
    <source>
        <dbReference type="SAM" id="MobiDB-lite"/>
    </source>
</evidence>
<dbReference type="AlphaFoldDB" id="A0AAW0CU74"/>
<accession>A0AAW0CU74</accession>
<protein>
    <submittedName>
        <fullName evidence="2">Uncharacterized protein</fullName>
    </submittedName>
</protein>
<comment type="caution">
    <text evidence="2">The sequence shown here is derived from an EMBL/GenBank/DDBJ whole genome shotgun (WGS) entry which is preliminary data.</text>
</comment>